<dbReference type="InterPro" id="IPR029684">
    <property type="entry name" value="Schlafen"/>
</dbReference>
<feature type="domain" description="Schlafen AlbA-2" evidence="2">
    <location>
        <begin position="920"/>
        <end position="1046"/>
    </location>
</feature>
<proteinExistence type="predicted"/>
<dbReference type="PANTHER" id="PTHR12155:SF47">
    <property type="entry name" value="SCHLAFEN ALBA-2 DOMAIN-CONTAINING PROTEIN"/>
    <property type="match status" value="1"/>
</dbReference>
<dbReference type="EMBL" id="KK853038">
    <property type="protein sequence ID" value="KDR12197.1"/>
    <property type="molecule type" value="Genomic_DNA"/>
</dbReference>
<organism evidence="3 4">
    <name type="scientific">Zootermopsis nevadensis</name>
    <name type="common">Dampwood termite</name>
    <dbReference type="NCBI Taxonomy" id="136037"/>
    <lineage>
        <taxon>Eukaryota</taxon>
        <taxon>Metazoa</taxon>
        <taxon>Ecdysozoa</taxon>
        <taxon>Arthropoda</taxon>
        <taxon>Hexapoda</taxon>
        <taxon>Insecta</taxon>
        <taxon>Pterygota</taxon>
        <taxon>Neoptera</taxon>
        <taxon>Polyneoptera</taxon>
        <taxon>Dictyoptera</taxon>
        <taxon>Blattodea</taxon>
        <taxon>Blattoidea</taxon>
        <taxon>Termitoidae</taxon>
        <taxon>Termopsidae</taxon>
        <taxon>Zootermopsis</taxon>
    </lineage>
</organism>
<dbReference type="AlphaFoldDB" id="A0A067R0I6"/>
<accession>A0A067R0I6</accession>
<evidence type="ECO:0000259" key="2">
    <source>
        <dbReference type="Pfam" id="PF04326"/>
    </source>
</evidence>
<evidence type="ECO:0000313" key="3">
    <source>
        <dbReference type="EMBL" id="KDR12197.1"/>
    </source>
</evidence>
<protein>
    <recommendedName>
        <fullName evidence="2">Schlafen AlbA-2 domain-containing protein</fullName>
    </recommendedName>
</protein>
<keyword evidence="4" id="KW-1185">Reference proteome</keyword>
<dbReference type="InParanoid" id="A0A067R0I6"/>
<evidence type="ECO:0000256" key="1">
    <source>
        <dbReference type="SAM" id="MobiDB-lite"/>
    </source>
</evidence>
<gene>
    <name evidence="3" type="ORF">L798_13933</name>
</gene>
<feature type="compositionally biased region" description="Basic and acidic residues" evidence="1">
    <location>
        <begin position="711"/>
        <end position="762"/>
    </location>
</feature>
<reference evidence="3 4" key="1">
    <citation type="journal article" date="2014" name="Nat. Commun.">
        <title>Molecular traces of alternative social organization in a termite genome.</title>
        <authorList>
            <person name="Terrapon N."/>
            <person name="Li C."/>
            <person name="Robertson H.M."/>
            <person name="Ji L."/>
            <person name="Meng X."/>
            <person name="Booth W."/>
            <person name="Chen Z."/>
            <person name="Childers C.P."/>
            <person name="Glastad K.M."/>
            <person name="Gokhale K."/>
            <person name="Gowin J."/>
            <person name="Gronenberg W."/>
            <person name="Hermansen R.A."/>
            <person name="Hu H."/>
            <person name="Hunt B.G."/>
            <person name="Huylmans A.K."/>
            <person name="Khalil S.M."/>
            <person name="Mitchell R.D."/>
            <person name="Munoz-Torres M.C."/>
            <person name="Mustard J.A."/>
            <person name="Pan H."/>
            <person name="Reese J.T."/>
            <person name="Scharf M.E."/>
            <person name="Sun F."/>
            <person name="Vogel H."/>
            <person name="Xiao J."/>
            <person name="Yang W."/>
            <person name="Yang Z."/>
            <person name="Yang Z."/>
            <person name="Zhou J."/>
            <person name="Zhu J."/>
            <person name="Brent C.S."/>
            <person name="Elsik C.G."/>
            <person name="Goodisman M.A."/>
            <person name="Liberles D.A."/>
            <person name="Roe R.M."/>
            <person name="Vargo E.L."/>
            <person name="Vilcinskas A."/>
            <person name="Wang J."/>
            <person name="Bornberg-Bauer E."/>
            <person name="Korb J."/>
            <person name="Zhang G."/>
            <person name="Liebig J."/>
        </authorList>
    </citation>
    <scope>NUCLEOTIDE SEQUENCE [LARGE SCALE GENOMIC DNA]</scope>
    <source>
        <tissue evidence="3">Whole organism</tissue>
    </source>
</reference>
<dbReference type="eggNOG" id="ENOG502SCWX">
    <property type="taxonomic scope" value="Eukaryota"/>
</dbReference>
<feature type="region of interest" description="Disordered" evidence="1">
    <location>
        <begin position="700"/>
        <end position="762"/>
    </location>
</feature>
<evidence type="ECO:0000313" key="4">
    <source>
        <dbReference type="Proteomes" id="UP000027135"/>
    </source>
</evidence>
<sequence>MSASPNKDNKVQFNMSFTAECDTENDGNKATNNKSEKPLNFLAKIALGCQQITVKSDKQKEHKNKSYSHYFHKFSEESREFKNGNGGNADRDNIDPSHLLARICSSNDSHDAATKMQLLTSLANACIQRPELYEIIGSSPLVYYTEGLLLTYIQALYMRTRCGQGVNMPGPSISELILLIPVIKLLIPAANMAVHKIRAIFLYKSEVLLQLMQASTQCSYNAISAFTKLCAAVSDKVLVGAILEMSSTDTLALFAKCFGMDASSLNMKLQGYHTTLYDTNGTDDININLDIIQKKRPSGKEYTQPLADNFNPNPMLDCCENVDNANWSDVIVAKVLLLKVLLVYTKADWKERLIYISSQVHEHLRIKDKTSAQPLIGAVYGFWSLDATFEGEALLKVQYLRGQVLTLTGDWTMFWATDVGLLGYIPKAKLYSLPEHVASQAPLISICLLRGPVCEMDEVFLESAYKLLQIILETNALTGKHMLLCESGEHILSLFEYPEAVIRIAFMNLLLCLAKNSKDVIKFLLKHHFDVTLVDKLERYSHIYTADLCSCKDSMEKEITQMVMILLAILEQENVRNWPQNRRASRVLWMFLCDKKCIWKQLMEKCLFVLSDKSKETHIQRDSFRNGRQQIYRCDRGTRLERHRVTCLNQGRSEADDKTGMRYRGRMNFSGRSGYGCSQRRQFKDDTDSMQGYINAPHSAHKQSNVQGHLESSHETHRTSPTSELDKSQEIDPKDSPAGKAEMSTKAEPETETEIFHRQQKESQDYFNSDYIHKSEIQEMLNLCSKCKHNLVGDWKPDSEEWQRDGLQANSKTNLEVSEHRLLMSRSDNNDKARRIYYGGQSRQTIHRLSMFNTLKPPSVANRVTATYHDLVSPCNDPPLDDIEPVVKQMEEIILDSETDYVICGTKATVKPDKTHELMVEKKLWGIKEVLLAEKLCGLLNNNVEGSMFFGLSADSIIVGLKLGREDKDNFRNGIDRIMNRCLIPEVQANSYDILFTPVLYRNQKAVDLTQHSLYIIEIRVHPMMHMVYMVYHGHKCFIRCDTETVEYSVQQKKQDMMDAEDRAIEESIEKIRAAVQTDLHSLAEYIKKYLPQSYQI</sequence>
<dbReference type="Pfam" id="PF04326">
    <property type="entry name" value="SLFN_AlbA_2"/>
    <property type="match status" value="1"/>
</dbReference>
<dbReference type="InterPro" id="IPR007421">
    <property type="entry name" value="Schlafen_AlbA_2_dom"/>
</dbReference>
<dbReference type="PANTHER" id="PTHR12155">
    <property type="entry name" value="SCHLAFEN"/>
    <property type="match status" value="1"/>
</dbReference>
<name>A0A067R0I6_ZOONE</name>
<dbReference type="OrthoDB" id="8189571at2759"/>
<dbReference type="Proteomes" id="UP000027135">
    <property type="component" value="Unassembled WGS sequence"/>
</dbReference>